<feature type="region of interest" description="Disordered" evidence="1">
    <location>
        <begin position="483"/>
        <end position="538"/>
    </location>
</feature>
<dbReference type="AlphaFoldDB" id="A0A6C0KBJ6"/>
<proteinExistence type="predicted"/>
<organism evidence="2">
    <name type="scientific">viral metagenome</name>
    <dbReference type="NCBI Taxonomy" id="1070528"/>
    <lineage>
        <taxon>unclassified sequences</taxon>
        <taxon>metagenomes</taxon>
        <taxon>organismal metagenomes</taxon>
    </lineage>
</organism>
<feature type="compositionally biased region" description="Low complexity" evidence="1">
    <location>
        <begin position="506"/>
        <end position="526"/>
    </location>
</feature>
<sequence length="538" mass="58784">MPLTLKKQKVLASVCTKFGTSAALQYFGQIKKALPTKAKQKQAGAYMRFIRRNRSRFGSTGVQGPEALLAFSRPYSEQFPLLADHQVLMLDTDDVVIVVASGAGADSKGKGWISKDSKDVIEAIKSAGKTGKTLDEFSEEVGIPFTDLWVANYERQKKNIEDTTAGEMVTKLNELYEYGRKNLRPLLEGNGYEDLVPLIITSDNAVKAITDGDNGLIKEGKIQGKRLVKIPQMAFIAQPTGGWMMGTAGNNTIYTDIHAMAKEYIKAYDEIRDKINAKYVKDAKYVNEHKPVFMFITEPLEGGFPDSCVITLPLEEGSRKYTYEKVNKDLAVLHKTVWKVAGVNGDSGDTNKVTLTKDGKKVTVVNWHGGSSTATEERFKEVLKNHPDANIICGDSNITLAKTEKLKPKPTAPYDMANVGGGITDNKNTIFSSVKITKNRWAIKDGKGVADVLMNNQYTKAGPNPKGGKGEIDGMFIIELKDPPKTPEVPLGRAASSPDLDSTVIPPAFGSRRPARRAAPAASGSRRPARRAASRRAL</sequence>
<evidence type="ECO:0000256" key="1">
    <source>
        <dbReference type="SAM" id="MobiDB-lite"/>
    </source>
</evidence>
<protein>
    <submittedName>
        <fullName evidence="2">Uncharacterized protein</fullName>
    </submittedName>
</protein>
<accession>A0A6C0KBJ6</accession>
<feature type="compositionally biased region" description="Basic residues" evidence="1">
    <location>
        <begin position="527"/>
        <end position="538"/>
    </location>
</feature>
<evidence type="ECO:0000313" key="2">
    <source>
        <dbReference type="EMBL" id="QHU14561.1"/>
    </source>
</evidence>
<reference evidence="2" key="1">
    <citation type="journal article" date="2020" name="Nature">
        <title>Giant virus diversity and host interactions through global metagenomics.</title>
        <authorList>
            <person name="Schulz F."/>
            <person name="Roux S."/>
            <person name="Paez-Espino D."/>
            <person name="Jungbluth S."/>
            <person name="Walsh D.A."/>
            <person name="Denef V.J."/>
            <person name="McMahon K.D."/>
            <person name="Konstantinidis K.T."/>
            <person name="Eloe-Fadrosh E.A."/>
            <person name="Kyrpides N.C."/>
            <person name="Woyke T."/>
        </authorList>
    </citation>
    <scope>NUCLEOTIDE SEQUENCE</scope>
    <source>
        <strain evidence="2">GVMAG-S-1102113-118</strain>
    </source>
</reference>
<name>A0A6C0KBJ6_9ZZZZ</name>
<dbReference type="EMBL" id="MN740843">
    <property type="protein sequence ID" value="QHU14561.1"/>
    <property type="molecule type" value="Genomic_DNA"/>
</dbReference>